<dbReference type="InterPro" id="IPR013783">
    <property type="entry name" value="Ig-like_fold"/>
</dbReference>
<dbReference type="InterPro" id="IPR000601">
    <property type="entry name" value="PKD_dom"/>
</dbReference>
<evidence type="ECO:0000313" key="4">
    <source>
        <dbReference type="Proteomes" id="UP000287527"/>
    </source>
</evidence>
<gene>
    <name evidence="3" type="ORF">EPI11_05285</name>
</gene>
<feature type="domain" description="PKD" evidence="2">
    <location>
        <begin position="421"/>
        <end position="476"/>
    </location>
</feature>
<dbReference type="EMBL" id="SBII01000003">
    <property type="protein sequence ID" value="RWX01373.1"/>
    <property type="molecule type" value="Genomic_DNA"/>
</dbReference>
<evidence type="ECO:0000313" key="3">
    <source>
        <dbReference type="EMBL" id="RWX01373.1"/>
    </source>
</evidence>
<dbReference type="AlphaFoldDB" id="A0A3S3R0X1"/>
<dbReference type="NCBIfam" id="TIGR04131">
    <property type="entry name" value="Bac_Flav_CTERM"/>
    <property type="match status" value="1"/>
</dbReference>
<protein>
    <submittedName>
        <fullName evidence="3">T9SS type B sorting domain-containing protein</fullName>
    </submittedName>
</protein>
<accession>A0A3S3R0X1</accession>
<dbReference type="PROSITE" id="PS50093">
    <property type="entry name" value="PKD"/>
    <property type="match status" value="1"/>
</dbReference>
<dbReference type="InterPro" id="IPR022409">
    <property type="entry name" value="PKD/Chitinase_dom"/>
</dbReference>
<keyword evidence="1" id="KW-0732">Signal</keyword>
<evidence type="ECO:0000259" key="2">
    <source>
        <dbReference type="PROSITE" id="PS50093"/>
    </source>
</evidence>
<dbReference type="SUPFAM" id="SSF75011">
    <property type="entry name" value="3-carboxy-cis,cis-mucoante lactonizing enzyme"/>
    <property type="match status" value="1"/>
</dbReference>
<dbReference type="Proteomes" id="UP000287527">
    <property type="component" value="Unassembled WGS sequence"/>
</dbReference>
<evidence type="ECO:0000256" key="1">
    <source>
        <dbReference type="SAM" id="SignalP"/>
    </source>
</evidence>
<comment type="caution">
    <text evidence="3">The sequence shown here is derived from an EMBL/GenBank/DDBJ whole genome shotgun (WGS) entry which is preliminary data.</text>
</comment>
<dbReference type="SMART" id="SM00089">
    <property type="entry name" value="PKD"/>
    <property type="match status" value="1"/>
</dbReference>
<sequence>MKKQLLLVTLLFLINCSLQAQFQNGLWTGKEAYNWPGYDLGLNFSTSPLQLVDGGPNEFFEGYGAISDSAGNLLFYSDGVTVWNKNHEVMDNGQGLLGEISSTQSGLIIPKPGNEGLYYVFSTNNGEQQIYDPNAPSSGYYYSEIDMNLNGGLGAVTSNKNILLAAPSGEKITAVYHADGEQIWLLTHAGNAWGNDGPSNFFKAFLVSASGVSTIPVVSAAGEAIWQSYGQMKASPDGKRVAFINVLFFDPLLEVFDFDSATGQLSNPINLSLAVQFGWMGYGVEFSPNSRFLYVGETMPGKLRQYDLESDNAEQILASETVLADFGEEEMGVNRMSAIQAGPNGKIYLVFNNNLVEIGYPNNPGIACGVNLQGIGDLQGVKIERGAGLPGFIQDYFESGILYEGGTCSGAEIAFSTLRIPGITSISWDFGDTASSTNTSTDLLPTHTYNTAGTYTVTATITSNGAIQTATTEVVINPLPVVLVPGDGLSQCTDSYGNTTFDLTAFNSDILNGQNPELFTITYYSNEQDIATDNPIDNPQNFSTPGQTVFAMVANNETGCSVQLSFVLIASKLPLANVPLNIAKCSDTTSAIFDLTQQDVLILQGQNSDGLAVAYFDDMADIESNNPISQPSAFTSTGQLVYAIVINTLTGCSSAVVSFEISVPQPSVSGEILMMEGCVPYDLIEIGNKLGQGQILSFYTSEQNAIEKLNAIANASKYVPQNEESIFVRAEDAEGCAAIYGLTLQKLGCEIPKGISPNGDGKNDSFDLSSFDVSELKIFNRYGKIVFSKKNYSDEWHGQSDNGNDLPDATYYYMLQLNNGESKTGWVYVIRKS</sequence>
<dbReference type="CDD" id="cd00146">
    <property type="entry name" value="PKD"/>
    <property type="match status" value="1"/>
</dbReference>
<feature type="chain" id="PRO_5018699519" evidence="1">
    <location>
        <begin position="21"/>
        <end position="833"/>
    </location>
</feature>
<name>A0A3S3R0X1_9FLAO</name>
<dbReference type="Pfam" id="PF18911">
    <property type="entry name" value="PKD_4"/>
    <property type="match status" value="1"/>
</dbReference>
<dbReference type="Gene3D" id="2.60.40.10">
    <property type="entry name" value="Immunoglobulins"/>
    <property type="match status" value="1"/>
</dbReference>
<organism evidence="3 4">
    <name type="scientific">Flavobacterium cerinum</name>
    <dbReference type="NCBI Taxonomy" id="2502784"/>
    <lineage>
        <taxon>Bacteria</taxon>
        <taxon>Pseudomonadati</taxon>
        <taxon>Bacteroidota</taxon>
        <taxon>Flavobacteriia</taxon>
        <taxon>Flavobacteriales</taxon>
        <taxon>Flavobacteriaceae</taxon>
        <taxon>Flavobacterium</taxon>
    </lineage>
</organism>
<dbReference type="SUPFAM" id="SSF49299">
    <property type="entry name" value="PKD domain"/>
    <property type="match status" value="1"/>
</dbReference>
<dbReference type="RefSeq" id="WP_128388910.1">
    <property type="nucleotide sequence ID" value="NZ_SBII01000003.1"/>
</dbReference>
<dbReference type="InterPro" id="IPR035986">
    <property type="entry name" value="PKD_dom_sf"/>
</dbReference>
<dbReference type="Pfam" id="PF13585">
    <property type="entry name" value="CHU_C"/>
    <property type="match status" value="1"/>
</dbReference>
<dbReference type="InterPro" id="IPR026341">
    <property type="entry name" value="T9SS_type_B"/>
</dbReference>
<reference evidence="3 4" key="1">
    <citation type="submission" date="2019-01" db="EMBL/GenBank/DDBJ databases">
        <title>Flavobacterium sp. nov.,isolated from freshwater.</title>
        <authorList>
            <person name="Zhang R."/>
            <person name="Du Z.-J."/>
        </authorList>
    </citation>
    <scope>NUCLEOTIDE SEQUENCE [LARGE SCALE GENOMIC DNA]</scope>
    <source>
        <strain evidence="3 4">1E403</strain>
    </source>
</reference>
<keyword evidence="4" id="KW-1185">Reference proteome</keyword>
<feature type="signal peptide" evidence="1">
    <location>
        <begin position="1"/>
        <end position="20"/>
    </location>
</feature>
<dbReference type="OrthoDB" id="1391397at2"/>
<proteinExistence type="predicted"/>